<name>A0A7W2F984_9BURK</name>
<dbReference type="GO" id="GO:0016020">
    <property type="term" value="C:membrane"/>
    <property type="evidence" value="ECO:0007669"/>
    <property type="project" value="TreeGrafter"/>
</dbReference>
<gene>
    <name evidence="5" type="ORF">H3H39_09960</name>
</gene>
<reference evidence="5 6" key="1">
    <citation type="submission" date="2020-07" db="EMBL/GenBank/DDBJ databases">
        <title>Novel species isolated from subtropical streams in China.</title>
        <authorList>
            <person name="Lu H."/>
        </authorList>
    </citation>
    <scope>NUCLEOTIDE SEQUENCE [LARGE SCALE GENOMIC DNA]</scope>
    <source>
        <strain evidence="5 6">LX47W</strain>
    </source>
</reference>
<keyword evidence="1" id="KW-0547">Nucleotide-binding</keyword>
<comment type="catalytic activity">
    <reaction evidence="3">
        <text>a long-chain fatty acid + ATP + CoA = a long-chain fatty acyl-CoA + AMP + diphosphate</text>
        <dbReference type="Rhea" id="RHEA:15421"/>
        <dbReference type="ChEBI" id="CHEBI:30616"/>
        <dbReference type="ChEBI" id="CHEBI:33019"/>
        <dbReference type="ChEBI" id="CHEBI:57287"/>
        <dbReference type="ChEBI" id="CHEBI:57560"/>
        <dbReference type="ChEBI" id="CHEBI:83139"/>
        <dbReference type="ChEBI" id="CHEBI:456215"/>
        <dbReference type="EC" id="6.2.1.3"/>
    </reaction>
    <physiologicalReaction direction="left-to-right" evidence="3">
        <dbReference type="Rhea" id="RHEA:15422"/>
    </physiologicalReaction>
</comment>
<dbReference type="Pfam" id="PF23562">
    <property type="entry name" value="AMP-binding_C_3"/>
    <property type="match status" value="1"/>
</dbReference>
<dbReference type="InterPro" id="IPR020845">
    <property type="entry name" value="AMP-binding_CS"/>
</dbReference>
<dbReference type="GO" id="GO:0005524">
    <property type="term" value="F:ATP binding"/>
    <property type="evidence" value="ECO:0007669"/>
    <property type="project" value="UniProtKB-KW"/>
</dbReference>
<sequence length="556" mass="61086">MNATRTKTLLDYVYGHEQATPDQVYLTQPTGGGQVIDYTWAQCMDQARRLAAHLLSLGLPPASHIAILSKNCAHCFMAELAIWMAGYATVEIFPTEEPETIQFVLEHSESKLLFVGKLDNWAHQASGVPAAMPRIAFPLAPPNAGAQWDALAAAQSPLPGQPARAGDDLAMLVYTSGSTGQPKGVMHCFANVTRAAEIMAETIACGPDDRYLSYLPLAHVVERSYIECCSMVAGCHVYFAESLNTFVEDIKRARPTLFLSVPRLWLKFQLGVFEKIPPKVLNTLLAIPLVGKVLGRKVLSGLGLEHVRLAGSGSAPTPPELIAWYRSLGLNLMEGYGMSEDFALSHISTTEHHAPGYVGIPFDGVEVRISDDHEVLIKSPGRMVGYYKRPELDAESFTADGFFRTGDQGERREDGLLKLTGRLKEVFKTAKGKYVAPAPIENLINAHPLVEQSMVTGVGQPAAYALVVLSEHLRGQLGDPAERMRVEQELVLMLKDVNAQLPSYERLQMLVVAHDPWSIENGCLTPTMKIKRRQIEAQASERMAGWYGEQRAVVWA</sequence>
<dbReference type="PROSITE" id="PS00455">
    <property type="entry name" value="AMP_BINDING"/>
    <property type="match status" value="1"/>
</dbReference>
<dbReference type="AlphaFoldDB" id="A0A7W2F984"/>
<protein>
    <submittedName>
        <fullName evidence="5">AMP-binding protein</fullName>
    </submittedName>
</protein>
<evidence type="ECO:0000313" key="5">
    <source>
        <dbReference type="EMBL" id="MBA5687369.1"/>
    </source>
</evidence>
<evidence type="ECO:0000256" key="2">
    <source>
        <dbReference type="ARBA" id="ARBA00022840"/>
    </source>
</evidence>
<keyword evidence="2" id="KW-0067">ATP-binding</keyword>
<dbReference type="PANTHER" id="PTHR43272:SF33">
    <property type="entry name" value="AMP-BINDING DOMAIN-CONTAINING PROTEIN-RELATED"/>
    <property type="match status" value="1"/>
</dbReference>
<dbReference type="PANTHER" id="PTHR43272">
    <property type="entry name" value="LONG-CHAIN-FATTY-ACID--COA LIGASE"/>
    <property type="match status" value="1"/>
</dbReference>
<dbReference type="Proteomes" id="UP000573499">
    <property type="component" value="Unassembled WGS sequence"/>
</dbReference>
<dbReference type="InterPro" id="IPR045851">
    <property type="entry name" value="AMP-bd_C_sf"/>
</dbReference>
<dbReference type="Gene3D" id="3.40.50.12780">
    <property type="entry name" value="N-terminal domain of ligase-like"/>
    <property type="match status" value="1"/>
</dbReference>
<evidence type="ECO:0000256" key="3">
    <source>
        <dbReference type="ARBA" id="ARBA00024484"/>
    </source>
</evidence>
<accession>A0A7W2F984</accession>
<dbReference type="GO" id="GO:0004467">
    <property type="term" value="F:long-chain fatty acid-CoA ligase activity"/>
    <property type="evidence" value="ECO:0007669"/>
    <property type="project" value="UniProtKB-EC"/>
</dbReference>
<dbReference type="RefSeq" id="WP_182153219.1">
    <property type="nucleotide sequence ID" value="NZ_JACEZU010000004.1"/>
</dbReference>
<dbReference type="Gene3D" id="3.30.300.30">
    <property type="match status" value="1"/>
</dbReference>
<evidence type="ECO:0000259" key="4">
    <source>
        <dbReference type="Pfam" id="PF00501"/>
    </source>
</evidence>
<feature type="domain" description="AMP-dependent synthetase/ligase" evidence="4">
    <location>
        <begin position="19"/>
        <end position="387"/>
    </location>
</feature>
<comment type="caution">
    <text evidence="5">The sequence shown here is derived from an EMBL/GenBank/DDBJ whole genome shotgun (WGS) entry which is preliminary data.</text>
</comment>
<evidence type="ECO:0000313" key="6">
    <source>
        <dbReference type="Proteomes" id="UP000573499"/>
    </source>
</evidence>
<proteinExistence type="predicted"/>
<organism evidence="5 6">
    <name type="scientific">Rugamonas apoptosis</name>
    <dbReference type="NCBI Taxonomy" id="2758570"/>
    <lineage>
        <taxon>Bacteria</taxon>
        <taxon>Pseudomonadati</taxon>
        <taxon>Pseudomonadota</taxon>
        <taxon>Betaproteobacteria</taxon>
        <taxon>Burkholderiales</taxon>
        <taxon>Oxalobacteraceae</taxon>
        <taxon>Telluria group</taxon>
        <taxon>Rugamonas</taxon>
    </lineage>
</organism>
<dbReference type="Pfam" id="PF00501">
    <property type="entry name" value="AMP-binding"/>
    <property type="match status" value="1"/>
</dbReference>
<dbReference type="EMBL" id="JACEZU010000004">
    <property type="protein sequence ID" value="MBA5687369.1"/>
    <property type="molecule type" value="Genomic_DNA"/>
</dbReference>
<dbReference type="SUPFAM" id="SSF56801">
    <property type="entry name" value="Acetyl-CoA synthetase-like"/>
    <property type="match status" value="1"/>
</dbReference>
<dbReference type="InterPro" id="IPR042099">
    <property type="entry name" value="ANL_N_sf"/>
</dbReference>
<evidence type="ECO:0000256" key="1">
    <source>
        <dbReference type="ARBA" id="ARBA00022741"/>
    </source>
</evidence>
<dbReference type="InterPro" id="IPR000873">
    <property type="entry name" value="AMP-dep_synth/lig_dom"/>
</dbReference>
<keyword evidence="6" id="KW-1185">Reference proteome</keyword>